<name>A0A941I6Y4_9BURK</name>
<dbReference type="EMBL" id="JAGSPN010000167">
    <property type="protein sequence ID" value="MBR7784392.1"/>
    <property type="molecule type" value="Genomic_DNA"/>
</dbReference>
<organism evidence="1 2">
    <name type="scientific">Undibacterium luofuense</name>
    <dbReference type="NCBI Taxonomy" id="2828733"/>
    <lineage>
        <taxon>Bacteria</taxon>
        <taxon>Pseudomonadati</taxon>
        <taxon>Pseudomonadota</taxon>
        <taxon>Betaproteobacteria</taxon>
        <taxon>Burkholderiales</taxon>
        <taxon>Oxalobacteraceae</taxon>
        <taxon>Undibacterium</taxon>
    </lineage>
</organism>
<dbReference type="AlphaFoldDB" id="A0A941I6Y4"/>
<feature type="non-terminal residue" evidence="1">
    <location>
        <position position="1"/>
    </location>
</feature>
<evidence type="ECO:0000313" key="2">
    <source>
        <dbReference type="Proteomes" id="UP000680067"/>
    </source>
</evidence>
<reference evidence="1" key="1">
    <citation type="submission" date="2021-04" db="EMBL/GenBank/DDBJ databases">
        <title>novel species isolated from subtropical streams in China.</title>
        <authorList>
            <person name="Lu H."/>
        </authorList>
    </citation>
    <scope>NUCLEOTIDE SEQUENCE</scope>
    <source>
        <strain evidence="1">LFS511W</strain>
    </source>
</reference>
<accession>A0A941I6Y4</accession>
<sequence length="61" mass="6537">AGEVDFMRADVGGRPVDWGIGSPGDQVTRVNTLSYSLVMLSELSTLCCTPGMALTLRHIKL</sequence>
<proteinExistence type="predicted"/>
<evidence type="ECO:0000313" key="1">
    <source>
        <dbReference type="EMBL" id="MBR7784392.1"/>
    </source>
</evidence>
<dbReference type="RefSeq" id="WP_212689612.1">
    <property type="nucleotide sequence ID" value="NZ_JAGSPN010000167.1"/>
</dbReference>
<comment type="caution">
    <text evidence="1">The sequence shown here is derived from an EMBL/GenBank/DDBJ whole genome shotgun (WGS) entry which is preliminary data.</text>
</comment>
<protein>
    <submittedName>
        <fullName evidence="1">Uncharacterized protein</fullName>
    </submittedName>
</protein>
<gene>
    <name evidence="1" type="ORF">KDM89_19860</name>
</gene>
<keyword evidence="2" id="KW-1185">Reference proteome</keyword>
<dbReference type="Proteomes" id="UP000680067">
    <property type="component" value="Unassembled WGS sequence"/>
</dbReference>